<protein>
    <submittedName>
        <fullName evidence="1">HTH-type transcriptional regulator CymR</fullName>
    </submittedName>
</protein>
<dbReference type="PROSITE" id="PS51197">
    <property type="entry name" value="HTH_RRF2_2"/>
    <property type="match status" value="1"/>
</dbReference>
<dbReference type="EMBL" id="AP018449">
    <property type="protein sequence ID" value="BBB90173.1"/>
    <property type="molecule type" value="Genomic_DNA"/>
</dbReference>
<evidence type="ECO:0000313" key="2">
    <source>
        <dbReference type="Proteomes" id="UP000276437"/>
    </source>
</evidence>
<dbReference type="Proteomes" id="UP000276437">
    <property type="component" value="Chromosome"/>
</dbReference>
<dbReference type="GO" id="GO:0003700">
    <property type="term" value="F:DNA-binding transcription factor activity"/>
    <property type="evidence" value="ECO:0007669"/>
    <property type="project" value="TreeGrafter"/>
</dbReference>
<dbReference type="RefSeq" id="WP_126306703.1">
    <property type="nucleotide sequence ID" value="NZ_AP018449.1"/>
</dbReference>
<dbReference type="InterPro" id="IPR036390">
    <property type="entry name" value="WH_DNA-bd_sf"/>
</dbReference>
<name>A0A348AGH5_9FIRM</name>
<proteinExistence type="predicted"/>
<dbReference type="OrthoDB" id="9808360at2"/>
<evidence type="ECO:0000313" key="1">
    <source>
        <dbReference type="EMBL" id="BBB90173.1"/>
    </source>
</evidence>
<dbReference type="NCBIfam" id="TIGR00738">
    <property type="entry name" value="rrf2_super"/>
    <property type="match status" value="1"/>
</dbReference>
<dbReference type="GO" id="GO:0005829">
    <property type="term" value="C:cytosol"/>
    <property type="evidence" value="ECO:0007669"/>
    <property type="project" value="TreeGrafter"/>
</dbReference>
<dbReference type="PANTHER" id="PTHR33221">
    <property type="entry name" value="WINGED HELIX-TURN-HELIX TRANSCRIPTIONAL REGULATOR, RRF2 FAMILY"/>
    <property type="match status" value="1"/>
</dbReference>
<gene>
    <name evidence="1" type="primary">cymR_1</name>
    <name evidence="1" type="ORF">MAMMFC1_00821</name>
</gene>
<accession>A0A348AGH5</accession>
<dbReference type="AlphaFoldDB" id="A0A348AGH5"/>
<dbReference type="InterPro" id="IPR036388">
    <property type="entry name" value="WH-like_DNA-bd_sf"/>
</dbReference>
<dbReference type="Gene3D" id="1.10.10.10">
    <property type="entry name" value="Winged helix-like DNA-binding domain superfamily/Winged helix DNA-binding domain"/>
    <property type="match status" value="1"/>
</dbReference>
<keyword evidence="2" id="KW-1185">Reference proteome</keyword>
<dbReference type="PROSITE" id="PS01332">
    <property type="entry name" value="HTH_RRF2_1"/>
    <property type="match status" value="1"/>
</dbReference>
<dbReference type="SUPFAM" id="SSF46785">
    <property type="entry name" value="Winged helix' DNA-binding domain"/>
    <property type="match status" value="1"/>
</dbReference>
<dbReference type="InterPro" id="IPR030489">
    <property type="entry name" value="TR_Rrf2-type_CS"/>
</dbReference>
<dbReference type="KEGG" id="mana:MAMMFC1_00821"/>
<dbReference type="Pfam" id="PF02082">
    <property type="entry name" value="Rrf2"/>
    <property type="match status" value="1"/>
</dbReference>
<dbReference type="InterPro" id="IPR000944">
    <property type="entry name" value="Tscrpt_reg_Rrf2"/>
</dbReference>
<organism evidence="1 2">
    <name type="scientific">Methylomusa anaerophila</name>
    <dbReference type="NCBI Taxonomy" id="1930071"/>
    <lineage>
        <taxon>Bacteria</taxon>
        <taxon>Bacillati</taxon>
        <taxon>Bacillota</taxon>
        <taxon>Negativicutes</taxon>
        <taxon>Selenomonadales</taxon>
        <taxon>Sporomusaceae</taxon>
        <taxon>Methylomusa</taxon>
    </lineage>
</organism>
<sequence length="137" mass="15432">MRISQEADYAIRVVLYLSQLEYGEIVGAKTIADNEAISLRFLLKLLPKLIKSGIIQSFRGIKGGYALAKPPEQINLKAVIEAIDGPICMNRCLYDPEYCNKHYTAHCKAHQVLSKVNEVLVAELERINFLSILKQDI</sequence>
<reference evidence="1 2" key="1">
    <citation type="journal article" date="2018" name="Int. J. Syst. Evol. Microbiol.">
        <title>Methylomusa anaerophila gen. nov., sp. nov., an anaerobic methanol-utilizing bacterium isolated from a microbial fuel cell.</title>
        <authorList>
            <person name="Amano N."/>
            <person name="Yamamuro A."/>
            <person name="Miyahara M."/>
            <person name="Kouzuma A."/>
            <person name="Abe T."/>
            <person name="Watanabe K."/>
        </authorList>
    </citation>
    <scope>NUCLEOTIDE SEQUENCE [LARGE SCALE GENOMIC DNA]</scope>
    <source>
        <strain evidence="1 2">MMFC1</strain>
    </source>
</reference>
<dbReference type="PANTHER" id="PTHR33221:SF2">
    <property type="entry name" value="TRANSCRIPTIONAL REGULATOR"/>
    <property type="match status" value="1"/>
</dbReference>